<accession>A0A6I9WXU0</accession>
<dbReference type="AlphaFoldDB" id="A0A6I9WXU0"/>
<evidence type="ECO:0000313" key="2">
    <source>
        <dbReference type="Proteomes" id="UP000504615"/>
    </source>
</evidence>
<evidence type="ECO:0000256" key="1">
    <source>
        <dbReference type="SAM" id="MobiDB-lite"/>
    </source>
</evidence>
<proteinExistence type="predicted"/>
<name>A0A6I9WXU0_9HYME</name>
<evidence type="ECO:0000313" key="3">
    <source>
        <dbReference type="RefSeq" id="XP_011648372.1"/>
    </source>
</evidence>
<reference evidence="3" key="1">
    <citation type="submission" date="2025-08" db="UniProtKB">
        <authorList>
            <consortium name="RefSeq"/>
        </authorList>
    </citation>
    <scope>IDENTIFICATION</scope>
</reference>
<dbReference type="KEGG" id="pbar:105434362"/>
<gene>
    <name evidence="3" type="primary">LOC105434362</name>
</gene>
<feature type="compositionally biased region" description="Gly residues" evidence="1">
    <location>
        <begin position="70"/>
        <end position="79"/>
    </location>
</feature>
<organism evidence="2 3">
    <name type="scientific">Pogonomyrmex barbatus</name>
    <name type="common">red harvester ant</name>
    <dbReference type="NCBI Taxonomy" id="144034"/>
    <lineage>
        <taxon>Eukaryota</taxon>
        <taxon>Metazoa</taxon>
        <taxon>Ecdysozoa</taxon>
        <taxon>Arthropoda</taxon>
        <taxon>Hexapoda</taxon>
        <taxon>Insecta</taxon>
        <taxon>Pterygota</taxon>
        <taxon>Neoptera</taxon>
        <taxon>Endopterygota</taxon>
        <taxon>Hymenoptera</taxon>
        <taxon>Apocrita</taxon>
        <taxon>Aculeata</taxon>
        <taxon>Formicoidea</taxon>
        <taxon>Formicidae</taxon>
        <taxon>Myrmicinae</taxon>
        <taxon>Pogonomyrmex</taxon>
    </lineage>
</organism>
<feature type="region of interest" description="Disordered" evidence="1">
    <location>
        <begin position="49"/>
        <end position="85"/>
    </location>
</feature>
<dbReference type="RefSeq" id="XP_011648372.1">
    <property type="nucleotide sequence ID" value="XM_011650070.1"/>
</dbReference>
<dbReference type="GeneID" id="105434362"/>
<protein>
    <submittedName>
        <fullName evidence="3">Uncharacterized protein LOC105434362</fullName>
    </submittedName>
</protein>
<dbReference type="Proteomes" id="UP000504615">
    <property type="component" value="Unplaced"/>
</dbReference>
<keyword evidence="2" id="KW-1185">Reference proteome</keyword>
<sequence length="100" mass="10770">MRNREERRATISECGYLRRTGRESEGMKDRGIFVEVEPNFVNLARKLSPRAGSSPCRLPSAKGAGRRGGRGLGRGGGGHTRSTSVLFGSVRPCALERGPA</sequence>